<reference evidence="2" key="3">
    <citation type="submission" date="2025-09" db="UniProtKB">
        <authorList>
            <consortium name="Ensembl"/>
        </authorList>
    </citation>
    <scope>IDENTIFICATION</scope>
</reference>
<dbReference type="AlphaFoldDB" id="A0A669EKI7"/>
<reference evidence="3" key="1">
    <citation type="submission" date="2012-01" db="EMBL/GenBank/DDBJ databases">
        <title>The Genome Sequence of Oreochromis niloticus (Nile Tilapia).</title>
        <authorList>
            <consortium name="Broad Institute Genome Assembly Team"/>
            <consortium name="Broad Institute Sequencing Platform"/>
            <person name="Di Palma F."/>
            <person name="Johnson J."/>
            <person name="Lander E.S."/>
            <person name="Lindblad-Toh K."/>
        </authorList>
    </citation>
    <scope>NUCLEOTIDE SEQUENCE [LARGE SCALE GENOMIC DNA]</scope>
</reference>
<protein>
    <recommendedName>
        <fullName evidence="1">SPIN-DOC-like zinc-finger domain-containing protein</fullName>
    </recommendedName>
</protein>
<dbReference type="Proteomes" id="UP000005207">
    <property type="component" value="Linkage group LG10"/>
</dbReference>
<accession>A0A669EKI7</accession>
<reference evidence="2" key="2">
    <citation type="submission" date="2025-08" db="UniProtKB">
        <authorList>
            <consortium name="Ensembl"/>
        </authorList>
    </citation>
    <scope>IDENTIFICATION</scope>
</reference>
<dbReference type="OMA" id="INTVDWI"/>
<name>A0A669EKI7_ORENI</name>
<evidence type="ECO:0000259" key="1">
    <source>
        <dbReference type="Pfam" id="PF18658"/>
    </source>
</evidence>
<dbReference type="GeneTree" id="ENSGT00950000182812"/>
<sequence length="505" mass="57374">MSLSKKRKVDTECRIFQEKWTSSYMFTEVNGKPVCLVCMRQVSVLKECNIRRHYETQHGEKYNSLHGELRKQKVNEMLVGLRKQQSVFTRSREVSDAAVKASYVIASQVALASKPYSEGGFVKNCMLKAAEIVCPEKRQAFANISLTRNTVADRISEQSADLDSQLKRKVESFLAFSVAIDESTDITDVAQLAIFIRGVDDTLTVTEEFLELVPMTDTTTAEDIFRSVVGALDRVGVDWSRAVSLATDGAPSMIGKKAGVVTKFREKVQAANRGGDFWTFHCILHQQALCCKSLKMDHVMEVVVRTVNFIRARGLNHRQFDSLLSDCNITHGLSYHTEVRWLSRGAVLKRFFDLRGEIGQFTEKKGKPAKELQCPLWLQDLAFMVDITEHLNNLNRMLQGRKKIVTQYYDSIHAFKLKLTLWETQIASGDPAHSPRLRDVCAASVNPDVKQYKDKISGLLRDFEKRFRVFSELETEFAVFRSPFTVRASDVPVDMQLEIIDLQCD</sequence>
<proteinExistence type="predicted"/>
<keyword evidence="3" id="KW-1185">Reference proteome</keyword>
<dbReference type="InterPro" id="IPR012337">
    <property type="entry name" value="RNaseH-like_sf"/>
</dbReference>
<dbReference type="PANTHER" id="PTHR45913:SF5">
    <property type="entry name" value="GENERAL TRANSCRIPTION FACTOR II-I REPEAT DOMAIN-CONTAINING PROTEIN 2A-LIKE PROTEIN"/>
    <property type="match status" value="1"/>
</dbReference>
<dbReference type="Ensembl" id="ENSONIT00000073523.1">
    <property type="protein sequence ID" value="ENSONIP00000073395.1"/>
    <property type="gene ID" value="ENSONIG00000030502.1"/>
</dbReference>
<feature type="domain" description="SPIN-DOC-like zinc-finger" evidence="1">
    <location>
        <begin position="17"/>
        <end position="72"/>
    </location>
</feature>
<organism evidence="2 3">
    <name type="scientific">Oreochromis niloticus</name>
    <name type="common">Nile tilapia</name>
    <name type="synonym">Tilapia nilotica</name>
    <dbReference type="NCBI Taxonomy" id="8128"/>
    <lineage>
        <taxon>Eukaryota</taxon>
        <taxon>Metazoa</taxon>
        <taxon>Chordata</taxon>
        <taxon>Craniata</taxon>
        <taxon>Vertebrata</taxon>
        <taxon>Euteleostomi</taxon>
        <taxon>Actinopterygii</taxon>
        <taxon>Neopterygii</taxon>
        <taxon>Teleostei</taxon>
        <taxon>Neoteleostei</taxon>
        <taxon>Acanthomorphata</taxon>
        <taxon>Ovalentaria</taxon>
        <taxon>Cichlomorphae</taxon>
        <taxon>Cichliformes</taxon>
        <taxon>Cichlidae</taxon>
        <taxon>African cichlids</taxon>
        <taxon>Pseudocrenilabrinae</taxon>
        <taxon>Oreochromini</taxon>
        <taxon>Oreochromis</taxon>
    </lineage>
</organism>
<dbReference type="PANTHER" id="PTHR45913">
    <property type="entry name" value="EPM2A-INTERACTING PROTEIN 1"/>
    <property type="match status" value="1"/>
</dbReference>
<evidence type="ECO:0000313" key="3">
    <source>
        <dbReference type="Proteomes" id="UP000005207"/>
    </source>
</evidence>
<dbReference type="SUPFAM" id="SSF53098">
    <property type="entry name" value="Ribonuclease H-like"/>
    <property type="match status" value="1"/>
</dbReference>
<dbReference type="InterPro" id="IPR040647">
    <property type="entry name" value="SPIN-DOC_Znf-C2H2"/>
</dbReference>
<evidence type="ECO:0000313" key="2">
    <source>
        <dbReference type="Ensembl" id="ENSONIP00000073395.1"/>
    </source>
</evidence>
<dbReference type="InParanoid" id="A0A669EKI7"/>
<dbReference type="Pfam" id="PF18658">
    <property type="entry name" value="zf-C2H2_12"/>
    <property type="match status" value="1"/>
</dbReference>